<dbReference type="RefSeq" id="XP_022977753.1">
    <property type="nucleotide sequence ID" value="XM_023121985.1"/>
</dbReference>
<dbReference type="InterPro" id="IPR001046">
    <property type="entry name" value="NRAMP_fam"/>
</dbReference>
<dbReference type="RefSeq" id="XP_022977749.1">
    <property type="nucleotide sequence ID" value="XM_023121981.1"/>
</dbReference>
<feature type="transmembrane region" description="Helical" evidence="7">
    <location>
        <begin position="123"/>
        <end position="144"/>
    </location>
</feature>
<dbReference type="Proteomes" id="UP000504608">
    <property type="component" value="Unplaced"/>
</dbReference>
<comment type="subcellular location">
    <subcellularLocation>
        <location evidence="1">Membrane</location>
        <topology evidence="1">Multi-pass membrane protein</topology>
    </subcellularLocation>
</comment>
<evidence type="ECO:0000313" key="10">
    <source>
        <dbReference type="RefSeq" id="XP_022977750.1"/>
    </source>
</evidence>
<name>A0A6J1IJC4_CUCMA</name>
<dbReference type="PANTHER" id="PTHR11706">
    <property type="entry name" value="SOLUTE CARRIER PROTEIN FAMILY 11 MEMBER"/>
    <property type="match status" value="1"/>
</dbReference>
<keyword evidence="8" id="KW-1185">Reference proteome</keyword>
<reference evidence="9 10" key="1">
    <citation type="submission" date="2025-04" db="UniProtKB">
        <authorList>
            <consortium name="RefSeq"/>
        </authorList>
    </citation>
    <scope>IDENTIFICATION</scope>
    <source>
        <tissue evidence="9 10">Young leaves</tissue>
    </source>
</reference>
<evidence type="ECO:0000313" key="11">
    <source>
        <dbReference type="RefSeq" id="XP_022977752.1"/>
    </source>
</evidence>
<dbReference type="RefSeq" id="XP_022977750.1">
    <property type="nucleotide sequence ID" value="XM_023121982.1"/>
</dbReference>
<feature type="transmembrane region" description="Helical" evidence="7">
    <location>
        <begin position="156"/>
        <end position="176"/>
    </location>
</feature>
<evidence type="ECO:0000313" key="8">
    <source>
        <dbReference type="Proteomes" id="UP000504608"/>
    </source>
</evidence>
<dbReference type="RefSeq" id="XP_022977752.1">
    <property type="nucleotide sequence ID" value="XM_023121984.1"/>
</dbReference>
<dbReference type="GO" id="GO:0015086">
    <property type="term" value="F:cadmium ion transmembrane transporter activity"/>
    <property type="evidence" value="ECO:0007669"/>
    <property type="project" value="TreeGrafter"/>
</dbReference>
<dbReference type="GeneID" id="111477960"/>
<feature type="region of interest" description="Disordered" evidence="6">
    <location>
        <begin position="621"/>
        <end position="654"/>
    </location>
</feature>
<evidence type="ECO:0000313" key="9">
    <source>
        <dbReference type="RefSeq" id="XP_022977749.1"/>
    </source>
</evidence>
<keyword evidence="3 7" id="KW-0812">Transmembrane</keyword>
<sequence length="1299" mass="141461">MESTTLHTTHRSGTIHRFIPFIAPALLVSISYVDPGKWAATVEGGARFGFDLFVLVLLLNLAAILCQYLSASIGVVTGRGLAEICSEEYDKCTCIFLGIQAEASVILLDLTMILGISHGLNLLLGWDLFTCVLLTGIASALCPPFADLLEDSKAKFLYICMAGFILISLVLGVLISQPEIPLSMNLTLTRLNGESAFTLMSLLGASVMPHNFYVHSSIVLQHQSPPNVSKEVLCYNHLFAIFCIFSGIYVVNNVLMNSAANVFYSSGLALHTFPDALSLMEQVFRSPVVYVLFLLVLFISNQITALTWSLGGQLVLTNFLKLDIPGWLHCATIRIIAIIPALCCVWSSGAEGMYQLLIFSQVMVALLLPSSVIPLYRIASSRPIMGAFKTSQLVEFIAIAIFIGILGLKIIFVVEMIFGNSDWALNMRWSMGSGMSIPYVILLITACSSFCLMLWLAATPLKSATTIAQLDTQVLKWDMPQVIPDSAAEREDIDLGKSSYNSEPIECHSDLSSAKFDFGLPENIMEPDQMLGSVNQSENRSISVVQSSLKYVPDELESSEEIVSSLAVTHDVPDQTLADKKVLKIDSVEPVEKTVGLDGDLRSEKDDYEVDNWEAEESLKEISGCIPSSTSEGPGSFRSIGGKSEEGGGTGTGSLSRLAGLGRAARRQLTAILDEFWGQLYDFHGVATQNAKVKKLDLLLGIDSKLVTSSLKLDAVGKDFPFSSPLGSKASDPIPSGLYDSPKSQRVQSGLESSYGIQKGHQPLWSNHIQHLDAYMNQSSHNGLDSGVKRYSSLRSLPSSESWDYQPATVHGYQFNYLSRMSKDRISGNLNGQLDSSGSKYHTLGGGGGASLRDSVAFAMGQKLQNGLGACQAPSLGFSNFAVSRNPASESERQYYDLSPSGTGENLSSVSNTKKYHSLPDIHRDQHVSDKSSQWDNMTGYGSSIGRITSRGMSYTNSGSRSVAPLAFDELSPSNVYRGALSPQMNPPLDSGSFWSRQPSEQFGMDKSSNSESKGIGRLLHSISHEASFVVNSEARLLQSFRDCIVRLLKLEGSEWLFGQSDGADEELIDCVAAREKFLYDAEAGEMNRVVRMKESPLFSPDRRSVSGMKNGTNSTNVSISSVSHCGEGCVWRSDLIVSFGVWCIHRILDLSLMESRPELWGKYTYVLNRLQGIIDPAFSKPRIPMPPCFCLQIPQAFQQRSSPQIANGMLPPAAKPGKGKCTTAAMLLDMVKDVEIAISCRKGRTGTAVGDVAFPKGKENLASVLKRYKRRLSNKPVATHEVSSISRKLPATSVPYSS</sequence>
<dbReference type="OrthoDB" id="409173at2759"/>
<feature type="transmembrane region" description="Helical" evidence="7">
    <location>
        <begin position="356"/>
        <end position="376"/>
    </location>
</feature>
<evidence type="ECO:0000256" key="5">
    <source>
        <dbReference type="ARBA" id="ARBA00023136"/>
    </source>
</evidence>
<gene>
    <name evidence="9 10 11 12" type="primary">LOC111477960</name>
</gene>
<keyword evidence="4 7" id="KW-1133">Transmembrane helix</keyword>
<evidence type="ECO:0000256" key="2">
    <source>
        <dbReference type="ARBA" id="ARBA00009965"/>
    </source>
</evidence>
<organism evidence="8 11">
    <name type="scientific">Cucurbita maxima</name>
    <name type="common">Pumpkin</name>
    <name type="synonym">Winter squash</name>
    <dbReference type="NCBI Taxonomy" id="3661"/>
    <lineage>
        <taxon>Eukaryota</taxon>
        <taxon>Viridiplantae</taxon>
        <taxon>Streptophyta</taxon>
        <taxon>Embryophyta</taxon>
        <taxon>Tracheophyta</taxon>
        <taxon>Spermatophyta</taxon>
        <taxon>Magnoliopsida</taxon>
        <taxon>eudicotyledons</taxon>
        <taxon>Gunneridae</taxon>
        <taxon>Pentapetalae</taxon>
        <taxon>rosids</taxon>
        <taxon>fabids</taxon>
        <taxon>Cucurbitales</taxon>
        <taxon>Cucurbitaceae</taxon>
        <taxon>Cucurbiteae</taxon>
        <taxon>Cucurbita</taxon>
    </lineage>
</organism>
<dbReference type="PRINTS" id="PR00447">
    <property type="entry name" value="NATRESASSCMP"/>
</dbReference>
<accession>A0A6J1IJC4</accession>
<feature type="transmembrane region" description="Helical" evidence="7">
    <location>
        <begin position="15"/>
        <end position="33"/>
    </location>
</feature>
<evidence type="ECO:0000256" key="4">
    <source>
        <dbReference type="ARBA" id="ARBA00022989"/>
    </source>
</evidence>
<evidence type="ECO:0000313" key="12">
    <source>
        <dbReference type="RefSeq" id="XP_022977753.1"/>
    </source>
</evidence>
<dbReference type="KEGG" id="cmax:111477960"/>
<dbReference type="PIRSF" id="PIRSF037378">
    <property type="entry name" value="EIN2"/>
    <property type="match status" value="1"/>
</dbReference>
<feature type="transmembrane region" description="Helical" evidence="7">
    <location>
        <begin position="287"/>
        <end position="306"/>
    </location>
</feature>
<evidence type="ECO:0000256" key="6">
    <source>
        <dbReference type="SAM" id="MobiDB-lite"/>
    </source>
</evidence>
<feature type="transmembrane region" description="Helical" evidence="7">
    <location>
        <begin position="326"/>
        <end position="349"/>
    </location>
</feature>
<feature type="transmembrane region" description="Helical" evidence="7">
    <location>
        <begin position="232"/>
        <end position="250"/>
    </location>
</feature>
<dbReference type="GO" id="GO:0005384">
    <property type="term" value="F:manganese ion transmembrane transporter activity"/>
    <property type="evidence" value="ECO:0007669"/>
    <property type="project" value="TreeGrafter"/>
</dbReference>
<feature type="transmembrane region" description="Helical" evidence="7">
    <location>
        <begin position="396"/>
        <end position="418"/>
    </location>
</feature>
<dbReference type="GO" id="GO:0009873">
    <property type="term" value="P:ethylene-activated signaling pathway"/>
    <property type="evidence" value="ECO:0007669"/>
    <property type="project" value="InterPro"/>
</dbReference>
<feature type="transmembrane region" description="Helical" evidence="7">
    <location>
        <begin position="53"/>
        <end position="82"/>
    </location>
</feature>
<proteinExistence type="inferred from homology"/>
<comment type="similarity">
    <text evidence="2">Belongs to the NRAMP (TC 2.A.55) family.</text>
</comment>
<dbReference type="Pfam" id="PF01566">
    <property type="entry name" value="Nramp"/>
    <property type="match status" value="1"/>
</dbReference>
<dbReference type="InterPro" id="IPR017187">
    <property type="entry name" value="EIN2"/>
</dbReference>
<dbReference type="PANTHER" id="PTHR11706:SF75">
    <property type="entry name" value="ETHYLENE-INSENSITIVE PROTEIN 2"/>
    <property type="match status" value="1"/>
</dbReference>
<evidence type="ECO:0000256" key="1">
    <source>
        <dbReference type="ARBA" id="ARBA00004141"/>
    </source>
</evidence>
<evidence type="ECO:0000256" key="3">
    <source>
        <dbReference type="ARBA" id="ARBA00022692"/>
    </source>
</evidence>
<dbReference type="GO" id="GO:0034755">
    <property type="term" value="P:iron ion transmembrane transport"/>
    <property type="evidence" value="ECO:0007669"/>
    <property type="project" value="TreeGrafter"/>
</dbReference>
<keyword evidence="5 7" id="KW-0472">Membrane</keyword>
<evidence type="ECO:0000256" key="7">
    <source>
        <dbReference type="SAM" id="Phobius"/>
    </source>
</evidence>
<protein>
    <submittedName>
        <fullName evidence="9 10">Ethylene-insensitive protein 2-like isoform X1</fullName>
    </submittedName>
</protein>
<feature type="transmembrane region" description="Helical" evidence="7">
    <location>
        <begin position="196"/>
        <end position="220"/>
    </location>
</feature>
<dbReference type="GO" id="GO:0005886">
    <property type="term" value="C:plasma membrane"/>
    <property type="evidence" value="ECO:0007669"/>
    <property type="project" value="TreeGrafter"/>
</dbReference>
<feature type="transmembrane region" description="Helical" evidence="7">
    <location>
        <begin position="439"/>
        <end position="458"/>
    </location>
</feature>